<keyword evidence="2" id="KW-1185">Reference proteome</keyword>
<comment type="caution">
    <text evidence="1">The sequence shown here is derived from an EMBL/GenBank/DDBJ whole genome shotgun (WGS) entry which is preliminary data.</text>
</comment>
<dbReference type="Proteomes" id="UP000520198">
    <property type="component" value="Unassembled WGS sequence"/>
</dbReference>
<proteinExistence type="predicted"/>
<gene>
    <name evidence="1" type="ORF">HT585_07645</name>
</gene>
<organism evidence="1 2">
    <name type="scientific">Ensifer oleiphilus</name>
    <dbReference type="NCBI Taxonomy" id="2742698"/>
    <lineage>
        <taxon>Bacteria</taxon>
        <taxon>Pseudomonadati</taxon>
        <taxon>Pseudomonadota</taxon>
        <taxon>Alphaproteobacteria</taxon>
        <taxon>Hyphomicrobiales</taxon>
        <taxon>Rhizobiaceae</taxon>
        <taxon>Sinorhizobium/Ensifer group</taxon>
        <taxon>Ensifer</taxon>
    </lineage>
</organism>
<name>A0A7Y6Q476_9HYPH</name>
<evidence type="ECO:0000313" key="2">
    <source>
        <dbReference type="Proteomes" id="UP000520198"/>
    </source>
</evidence>
<sequence length="123" mass="13402">MSDDEFAENMVCATINAPHRALSDTLLAYLAAHRPERVVAFVFLADTSATSERWKSRLIAEVRVRDDGARATNFVGIADVATWSRVFREHGPELERHGVEIVPTRPGVFTGPTAAIAIGPGET</sequence>
<dbReference type="AlphaFoldDB" id="A0A7Y6Q476"/>
<evidence type="ECO:0000313" key="1">
    <source>
        <dbReference type="EMBL" id="NVD38721.1"/>
    </source>
</evidence>
<protein>
    <submittedName>
        <fullName evidence="1">Uncharacterized protein</fullName>
    </submittedName>
</protein>
<reference evidence="1 2" key="1">
    <citation type="submission" date="2020-06" db="EMBL/GenBank/DDBJ databases">
        <authorList>
            <person name="Grouzdev D.S."/>
        </authorList>
    </citation>
    <scope>NUCLEOTIDE SEQUENCE [LARGE SCALE GENOMIC DNA]</scope>
    <source>
        <strain evidence="1 2">HO-A22</strain>
    </source>
</reference>
<dbReference type="EMBL" id="JABWDU010000002">
    <property type="protein sequence ID" value="NVD38721.1"/>
    <property type="molecule type" value="Genomic_DNA"/>
</dbReference>
<dbReference type="RefSeq" id="WP_176352357.1">
    <property type="nucleotide sequence ID" value="NZ_JABWDU010000002.1"/>
</dbReference>
<accession>A0A7Y6Q476</accession>